<gene>
    <name evidence="1" type="ORF">RPERSI_LOCUS22275</name>
</gene>
<dbReference type="EMBL" id="CAJVQC010067031">
    <property type="protein sequence ID" value="CAG8806928.1"/>
    <property type="molecule type" value="Genomic_DNA"/>
</dbReference>
<evidence type="ECO:0000313" key="1">
    <source>
        <dbReference type="EMBL" id="CAG8806928.1"/>
    </source>
</evidence>
<reference evidence="1" key="1">
    <citation type="submission" date="2021-06" db="EMBL/GenBank/DDBJ databases">
        <authorList>
            <person name="Kallberg Y."/>
            <person name="Tangrot J."/>
            <person name="Rosling A."/>
        </authorList>
    </citation>
    <scope>NUCLEOTIDE SEQUENCE</scope>
    <source>
        <strain evidence="1">MA461A</strain>
    </source>
</reference>
<name>A0ACA9RSA4_9GLOM</name>
<feature type="non-terminal residue" evidence="1">
    <location>
        <position position="1"/>
    </location>
</feature>
<keyword evidence="2" id="KW-1185">Reference proteome</keyword>
<dbReference type="Proteomes" id="UP000789920">
    <property type="component" value="Unassembled WGS sequence"/>
</dbReference>
<organism evidence="1 2">
    <name type="scientific">Racocetra persica</name>
    <dbReference type="NCBI Taxonomy" id="160502"/>
    <lineage>
        <taxon>Eukaryota</taxon>
        <taxon>Fungi</taxon>
        <taxon>Fungi incertae sedis</taxon>
        <taxon>Mucoromycota</taxon>
        <taxon>Glomeromycotina</taxon>
        <taxon>Glomeromycetes</taxon>
        <taxon>Diversisporales</taxon>
        <taxon>Gigasporaceae</taxon>
        <taxon>Racocetra</taxon>
    </lineage>
</organism>
<accession>A0ACA9RSA4</accession>
<evidence type="ECO:0000313" key="2">
    <source>
        <dbReference type="Proteomes" id="UP000789920"/>
    </source>
</evidence>
<sequence>DSLENVLCGKAGKGVINLTNGTTYSGFIGGWIYASVTADEYKNIEINIDIGGNTLRV</sequence>
<proteinExistence type="predicted"/>
<protein>
    <submittedName>
        <fullName evidence="1">24017_t:CDS:1</fullName>
    </submittedName>
</protein>
<comment type="caution">
    <text evidence="1">The sequence shown here is derived from an EMBL/GenBank/DDBJ whole genome shotgun (WGS) entry which is preliminary data.</text>
</comment>